<evidence type="ECO:0000313" key="2">
    <source>
        <dbReference type="Proteomes" id="UP001140096"/>
    </source>
</evidence>
<gene>
    <name evidence="1" type="ORF">H4S07_001879</name>
</gene>
<comment type="caution">
    <text evidence="1">The sequence shown here is derived from an EMBL/GenBank/DDBJ whole genome shotgun (WGS) entry which is preliminary data.</text>
</comment>
<feature type="non-terminal residue" evidence="1">
    <location>
        <position position="1"/>
    </location>
</feature>
<dbReference type="Proteomes" id="UP001140096">
    <property type="component" value="Unassembled WGS sequence"/>
</dbReference>
<evidence type="ECO:0000313" key="1">
    <source>
        <dbReference type="EMBL" id="KAJ2811714.1"/>
    </source>
</evidence>
<dbReference type="EMBL" id="JANBUP010000373">
    <property type="protein sequence ID" value="KAJ2811714.1"/>
    <property type="molecule type" value="Genomic_DNA"/>
</dbReference>
<proteinExistence type="predicted"/>
<accession>A0ACC1LMF0</accession>
<sequence>GKFVQVQIQLQPNDKWLDCFTISNVTLPEDPYLGFTALTGDISDNHDLLAVRAETLSAEALKNYNAMPNLATNVVAKVAGTSFFGFVFKALLLSGVCGGLYVAYKKYSADSARRF</sequence>
<name>A0ACC1LMF0_9FUNG</name>
<reference evidence="1" key="1">
    <citation type="submission" date="2022-07" db="EMBL/GenBank/DDBJ databases">
        <title>Phylogenomic reconstructions and comparative analyses of Kickxellomycotina fungi.</title>
        <authorList>
            <person name="Reynolds N.K."/>
            <person name="Stajich J.E."/>
            <person name="Barry K."/>
            <person name="Grigoriev I.V."/>
            <person name="Crous P."/>
            <person name="Smith M.E."/>
        </authorList>
    </citation>
    <scope>NUCLEOTIDE SEQUENCE</scope>
    <source>
        <strain evidence="1">CBS 102833</strain>
    </source>
</reference>
<protein>
    <submittedName>
        <fullName evidence="1">Uncharacterized protein</fullName>
    </submittedName>
</protein>
<keyword evidence="2" id="KW-1185">Reference proteome</keyword>
<organism evidence="1 2">
    <name type="scientific">Coemansia furcata</name>
    <dbReference type="NCBI Taxonomy" id="417177"/>
    <lineage>
        <taxon>Eukaryota</taxon>
        <taxon>Fungi</taxon>
        <taxon>Fungi incertae sedis</taxon>
        <taxon>Zoopagomycota</taxon>
        <taxon>Kickxellomycotina</taxon>
        <taxon>Kickxellomycetes</taxon>
        <taxon>Kickxellales</taxon>
        <taxon>Kickxellaceae</taxon>
        <taxon>Coemansia</taxon>
    </lineage>
</organism>